<reference evidence="1" key="2">
    <citation type="journal article" date="2015" name="Fish Shellfish Immunol.">
        <title>Early steps in the European eel (Anguilla anguilla)-Vibrio vulnificus interaction in the gills: Role of the RtxA13 toxin.</title>
        <authorList>
            <person name="Callol A."/>
            <person name="Pajuelo D."/>
            <person name="Ebbesson L."/>
            <person name="Teles M."/>
            <person name="MacKenzie S."/>
            <person name="Amaro C."/>
        </authorList>
    </citation>
    <scope>NUCLEOTIDE SEQUENCE</scope>
</reference>
<accession>A0A0E9S3X2</accession>
<dbReference type="EMBL" id="GBXM01072443">
    <property type="protein sequence ID" value="JAH36134.1"/>
    <property type="molecule type" value="Transcribed_RNA"/>
</dbReference>
<evidence type="ECO:0000313" key="1">
    <source>
        <dbReference type="EMBL" id="JAH36134.1"/>
    </source>
</evidence>
<organism evidence="1">
    <name type="scientific">Anguilla anguilla</name>
    <name type="common">European freshwater eel</name>
    <name type="synonym">Muraena anguilla</name>
    <dbReference type="NCBI Taxonomy" id="7936"/>
    <lineage>
        <taxon>Eukaryota</taxon>
        <taxon>Metazoa</taxon>
        <taxon>Chordata</taxon>
        <taxon>Craniata</taxon>
        <taxon>Vertebrata</taxon>
        <taxon>Euteleostomi</taxon>
        <taxon>Actinopterygii</taxon>
        <taxon>Neopterygii</taxon>
        <taxon>Teleostei</taxon>
        <taxon>Anguilliformes</taxon>
        <taxon>Anguillidae</taxon>
        <taxon>Anguilla</taxon>
    </lineage>
</organism>
<protein>
    <submittedName>
        <fullName evidence="1">Uncharacterized protein</fullName>
    </submittedName>
</protein>
<name>A0A0E9S3X2_ANGAN</name>
<reference evidence="1" key="1">
    <citation type="submission" date="2014-11" db="EMBL/GenBank/DDBJ databases">
        <authorList>
            <person name="Amaro Gonzalez C."/>
        </authorList>
    </citation>
    <scope>NUCLEOTIDE SEQUENCE</scope>
</reference>
<sequence length="47" mass="5264">MRKVLPITKTPNEQGYKYFASKRAVTSIELFDDGNGRTTSEKLLAGM</sequence>
<dbReference type="AlphaFoldDB" id="A0A0E9S3X2"/>
<proteinExistence type="predicted"/>